<dbReference type="Gene3D" id="3.30.750.24">
    <property type="entry name" value="STAS domain"/>
    <property type="match status" value="1"/>
</dbReference>
<proteinExistence type="predicted"/>
<evidence type="ECO:0000313" key="2">
    <source>
        <dbReference type="EMBL" id="GGD41514.1"/>
    </source>
</evidence>
<protein>
    <submittedName>
        <fullName evidence="2">Anti-sigma factor antagonist</fullName>
    </submittedName>
</protein>
<sequence length="128" mass="14000">MSRVPILRLGRILLASIQFDLTDDQVLLLQEDILALISRGKADGIVLDVTGLDVIDSYVARALNETTRMVRLIGGEVVLTGMQPIVALTLVEIGREIIGIDAAIDLEAGVEKLRNVLRERDEDLPRSA</sequence>
<dbReference type="InterPro" id="IPR002645">
    <property type="entry name" value="STAS_dom"/>
</dbReference>
<feature type="domain" description="STAS" evidence="1">
    <location>
        <begin position="29"/>
        <end position="94"/>
    </location>
</feature>
<accession>A0A916YFQ2</accession>
<dbReference type="PANTHER" id="PTHR33745">
    <property type="entry name" value="RSBT ANTAGONIST PROTEIN RSBS-RELATED"/>
    <property type="match status" value="1"/>
</dbReference>
<dbReference type="Pfam" id="PF01740">
    <property type="entry name" value="STAS"/>
    <property type="match status" value="1"/>
</dbReference>
<name>A0A916YFQ2_9HYPH</name>
<reference evidence="2" key="2">
    <citation type="submission" date="2020-09" db="EMBL/GenBank/DDBJ databases">
        <authorList>
            <person name="Sun Q."/>
            <person name="Zhou Y."/>
        </authorList>
    </citation>
    <scope>NUCLEOTIDE SEQUENCE</scope>
    <source>
        <strain evidence="2">CGMCC 1.15493</strain>
    </source>
</reference>
<evidence type="ECO:0000313" key="3">
    <source>
        <dbReference type="Proteomes" id="UP000613160"/>
    </source>
</evidence>
<dbReference type="EMBL" id="BMJJ01000018">
    <property type="protein sequence ID" value="GGD41514.1"/>
    <property type="molecule type" value="Genomic_DNA"/>
</dbReference>
<dbReference type="PANTHER" id="PTHR33745:SF1">
    <property type="entry name" value="RSBT ANTAGONIST PROTEIN RSBS"/>
    <property type="match status" value="1"/>
</dbReference>
<organism evidence="2 3">
    <name type="scientific">Aureimonas glaciei</name>
    <dbReference type="NCBI Taxonomy" id="1776957"/>
    <lineage>
        <taxon>Bacteria</taxon>
        <taxon>Pseudomonadati</taxon>
        <taxon>Pseudomonadota</taxon>
        <taxon>Alphaproteobacteria</taxon>
        <taxon>Hyphomicrobiales</taxon>
        <taxon>Aurantimonadaceae</taxon>
        <taxon>Aureimonas</taxon>
    </lineage>
</organism>
<dbReference type="InterPro" id="IPR036513">
    <property type="entry name" value="STAS_dom_sf"/>
</dbReference>
<dbReference type="AlphaFoldDB" id="A0A916YFQ2"/>
<dbReference type="PROSITE" id="PS50801">
    <property type="entry name" value="STAS"/>
    <property type="match status" value="1"/>
</dbReference>
<dbReference type="RefSeq" id="WP_188855183.1">
    <property type="nucleotide sequence ID" value="NZ_BMJJ01000018.1"/>
</dbReference>
<dbReference type="InterPro" id="IPR051932">
    <property type="entry name" value="Bact_StressResp_Reg"/>
</dbReference>
<gene>
    <name evidence="2" type="ORF">GCM10011335_50240</name>
</gene>
<evidence type="ECO:0000259" key="1">
    <source>
        <dbReference type="PROSITE" id="PS50801"/>
    </source>
</evidence>
<comment type="caution">
    <text evidence="2">The sequence shown here is derived from an EMBL/GenBank/DDBJ whole genome shotgun (WGS) entry which is preliminary data.</text>
</comment>
<dbReference type="CDD" id="cd07041">
    <property type="entry name" value="STAS_RsbR_RsbS_like"/>
    <property type="match status" value="1"/>
</dbReference>
<reference evidence="2" key="1">
    <citation type="journal article" date="2014" name="Int. J. Syst. Evol. Microbiol.">
        <title>Complete genome sequence of Corynebacterium casei LMG S-19264T (=DSM 44701T), isolated from a smear-ripened cheese.</title>
        <authorList>
            <consortium name="US DOE Joint Genome Institute (JGI-PGF)"/>
            <person name="Walter F."/>
            <person name="Albersmeier A."/>
            <person name="Kalinowski J."/>
            <person name="Ruckert C."/>
        </authorList>
    </citation>
    <scope>NUCLEOTIDE SEQUENCE</scope>
    <source>
        <strain evidence="2">CGMCC 1.15493</strain>
    </source>
</reference>
<keyword evidence="3" id="KW-1185">Reference proteome</keyword>
<dbReference type="Proteomes" id="UP000613160">
    <property type="component" value="Unassembled WGS sequence"/>
</dbReference>
<dbReference type="SUPFAM" id="SSF52091">
    <property type="entry name" value="SpoIIaa-like"/>
    <property type="match status" value="1"/>
</dbReference>